<dbReference type="Proteomes" id="UP000887580">
    <property type="component" value="Unplaced"/>
</dbReference>
<organism evidence="1 2">
    <name type="scientific">Panagrolaimus sp. PS1159</name>
    <dbReference type="NCBI Taxonomy" id="55785"/>
    <lineage>
        <taxon>Eukaryota</taxon>
        <taxon>Metazoa</taxon>
        <taxon>Ecdysozoa</taxon>
        <taxon>Nematoda</taxon>
        <taxon>Chromadorea</taxon>
        <taxon>Rhabditida</taxon>
        <taxon>Tylenchina</taxon>
        <taxon>Panagrolaimomorpha</taxon>
        <taxon>Panagrolaimoidea</taxon>
        <taxon>Panagrolaimidae</taxon>
        <taxon>Panagrolaimus</taxon>
    </lineage>
</organism>
<accession>A0AC35G643</accession>
<sequence length="27" mass="3328">FFVWLNFFPVLYIYNKNDECKAINVET</sequence>
<evidence type="ECO:0000313" key="1">
    <source>
        <dbReference type="Proteomes" id="UP000887580"/>
    </source>
</evidence>
<reference evidence="2" key="1">
    <citation type="submission" date="2022-11" db="UniProtKB">
        <authorList>
            <consortium name="WormBaseParasite"/>
        </authorList>
    </citation>
    <scope>IDENTIFICATION</scope>
</reference>
<proteinExistence type="predicted"/>
<evidence type="ECO:0000313" key="2">
    <source>
        <dbReference type="WBParaSite" id="PS1159_v2.g2440.t1"/>
    </source>
</evidence>
<dbReference type="WBParaSite" id="PS1159_v2.g2440.t1">
    <property type="protein sequence ID" value="PS1159_v2.g2440.t1"/>
    <property type="gene ID" value="PS1159_v2.g2440"/>
</dbReference>
<protein>
    <submittedName>
        <fullName evidence="2">Uncharacterized protein</fullName>
    </submittedName>
</protein>
<name>A0AC35G643_9BILA</name>